<evidence type="ECO:0000256" key="1">
    <source>
        <dbReference type="ARBA" id="ARBA00002901"/>
    </source>
</evidence>
<dbReference type="SUPFAM" id="SSF63867">
    <property type="entry name" value="MoeA C-terminal domain-like"/>
    <property type="match status" value="1"/>
</dbReference>
<dbReference type="InterPro" id="IPR005111">
    <property type="entry name" value="MoeA_C_domain_IV"/>
</dbReference>
<name>A0ABM7X854_9BACT</name>
<evidence type="ECO:0000313" key="8">
    <source>
        <dbReference type="EMBL" id="BDG08022.1"/>
    </source>
</evidence>
<dbReference type="Gene3D" id="2.170.190.11">
    <property type="entry name" value="Molybdopterin biosynthesis moea protein, domain 3"/>
    <property type="match status" value="1"/>
</dbReference>
<comment type="function">
    <text evidence="1 6">Catalyzes the insertion of molybdate into adenylated molybdopterin with the concomitant release of AMP.</text>
</comment>
<keyword evidence="6" id="KW-0500">Molybdenum</keyword>
<dbReference type="EMBL" id="AP025592">
    <property type="protein sequence ID" value="BDG08022.1"/>
    <property type="molecule type" value="Genomic_DNA"/>
</dbReference>
<keyword evidence="6" id="KW-0479">Metal-binding</keyword>
<dbReference type="NCBIfam" id="TIGR00177">
    <property type="entry name" value="molyb_syn"/>
    <property type="match status" value="1"/>
</dbReference>
<dbReference type="SMART" id="SM00852">
    <property type="entry name" value="MoCF_biosynth"/>
    <property type="match status" value="1"/>
</dbReference>
<dbReference type="InterPro" id="IPR001453">
    <property type="entry name" value="MoaB/Mog_dom"/>
</dbReference>
<evidence type="ECO:0000256" key="5">
    <source>
        <dbReference type="ARBA" id="ARBA00047317"/>
    </source>
</evidence>
<dbReference type="InterPro" id="IPR036688">
    <property type="entry name" value="MoeA_C_domain_IV_sf"/>
</dbReference>
<evidence type="ECO:0000256" key="4">
    <source>
        <dbReference type="ARBA" id="ARBA00023150"/>
    </source>
</evidence>
<dbReference type="Pfam" id="PF03454">
    <property type="entry name" value="MoeA_C"/>
    <property type="match status" value="1"/>
</dbReference>
<keyword evidence="9" id="KW-1185">Reference proteome</keyword>
<dbReference type="NCBIfam" id="NF045515">
    <property type="entry name" value="Glp_gephyrin"/>
    <property type="match status" value="1"/>
</dbReference>
<dbReference type="Pfam" id="PF00994">
    <property type="entry name" value="MoCF_biosynth"/>
    <property type="match status" value="1"/>
</dbReference>
<proteinExistence type="inferred from homology"/>
<comment type="pathway">
    <text evidence="2 6">Cofactor biosynthesis; molybdopterin biosynthesis.</text>
</comment>
<gene>
    <name evidence="8" type="ORF">AMPC_11350</name>
</gene>
<evidence type="ECO:0000259" key="7">
    <source>
        <dbReference type="SMART" id="SM00852"/>
    </source>
</evidence>
<dbReference type="RefSeq" id="WP_248345120.1">
    <property type="nucleotide sequence ID" value="NZ_AP025592.1"/>
</dbReference>
<comment type="similarity">
    <text evidence="3 6">Belongs to the MoeA family.</text>
</comment>
<sequence>MDKLGRYQDAVVQAVAPLAPERVRLSLASGRRLAEPVHALRPAPPLTCSAMDGFAVRAADVTGPARLQVVRAIFAGDLPGAPLGPGQAARIYTGAPLPPGADAVVREEAAREEGAWVSFRAPVREGEHVRPQGEDVPAGGLALEAGARLGPRQLGLCVAVGVQEVVAVRRPRAVVLATGDEVVRGRTPDSNGPVLEAALAALGAEVELRRVPDDLDALTGELRGALAAADAVLTVGGVSVGARDHVRAALERLGAEVRVHGVPMKPGKPFLFALSGGKPVFGLPGSPSACLVAFEVFVRPALLRLAGAARPFRRRLELRLAAPLRGKPGRARLIWARLDDDGRVRPIGRDAAQIRGPALADALVVAPSEAGELAEGTPVETWLLEEGR</sequence>
<dbReference type="InterPro" id="IPR036135">
    <property type="entry name" value="MoeA_linker/N_sf"/>
</dbReference>
<dbReference type="CDD" id="cd00887">
    <property type="entry name" value="MoeA"/>
    <property type="match status" value="1"/>
</dbReference>
<evidence type="ECO:0000256" key="6">
    <source>
        <dbReference type="RuleBase" id="RU365090"/>
    </source>
</evidence>
<comment type="cofactor">
    <cofactor evidence="6">
        <name>Mg(2+)</name>
        <dbReference type="ChEBI" id="CHEBI:18420"/>
    </cofactor>
</comment>
<dbReference type="PANTHER" id="PTHR10192:SF5">
    <property type="entry name" value="GEPHYRIN"/>
    <property type="match status" value="1"/>
</dbReference>
<reference evidence="9" key="1">
    <citation type="journal article" date="2022" name="Int. J. Syst. Evol. Microbiol.">
        <title>Anaeromyxobacter oryzae sp. nov., Anaeromyxobacter diazotrophicus sp. nov. and Anaeromyxobacter paludicola sp. nov., isolated from paddy soils.</title>
        <authorList>
            <person name="Itoh H."/>
            <person name="Xu Z."/>
            <person name="Mise K."/>
            <person name="Masuda Y."/>
            <person name="Ushijima N."/>
            <person name="Hayakawa C."/>
            <person name="Shiratori Y."/>
            <person name="Senoo K."/>
        </authorList>
    </citation>
    <scope>NUCLEOTIDE SEQUENCE [LARGE SCALE GENOMIC DNA]</scope>
    <source>
        <strain evidence="9">Red630</strain>
    </source>
</reference>
<dbReference type="SUPFAM" id="SSF53218">
    <property type="entry name" value="Molybdenum cofactor biosynthesis proteins"/>
    <property type="match status" value="1"/>
</dbReference>
<accession>A0ABM7X854</accession>
<dbReference type="InterPro" id="IPR038987">
    <property type="entry name" value="MoeA-like"/>
</dbReference>
<comment type="catalytic activity">
    <reaction evidence="5">
        <text>adenylyl-molybdopterin + molybdate = Mo-molybdopterin + AMP + H(+)</text>
        <dbReference type="Rhea" id="RHEA:35047"/>
        <dbReference type="ChEBI" id="CHEBI:15378"/>
        <dbReference type="ChEBI" id="CHEBI:36264"/>
        <dbReference type="ChEBI" id="CHEBI:62727"/>
        <dbReference type="ChEBI" id="CHEBI:71302"/>
        <dbReference type="ChEBI" id="CHEBI:456215"/>
        <dbReference type="EC" id="2.10.1.1"/>
    </reaction>
</comment>
<dbReference type="PROSITE" id="PS01079">
    <property type="entry name" value="MOCF_BIOSYNTHESIS_2"/>
    <property type="match status" value="1"/>
</dbReference>
<dbReference type="InterPro" id="IPR005110">
    <property type="entry name" value="MoeA_linker/N"/>
</dbReference>
<evidence type="ECO:0000256" key="2">
    <source>
        <dbReference type="ARBA" id="ARBA00005046"/>
    </source>
</evidence>
<dbReference type="EC" id="2.10.1.1" evidence="6"/>
<dbReference type="InterPro" id="IPR036425">
    <property type="entry name" value="MoaB/Mog-like_dom_sf"/>
</dbReference>
<dbReference type="Gene3D" id="2.40.340.10">
    <property type="entry name" value="MoeA, C-terminal, domain IV"/>
    <property type="match status" value="1"/>
</dbReference>
<organism evidence="8 9">
    <name type="scientific">Anaeromyxobacter paludicola</name>
    <dbReference type="NCBI Taxonomy" id="2918171"/>
    <lineage>
        <taxon>Bacteria</taxon>
        <taxon>Pseudomonadati</taxon>
        <taxon>Myxococcota</taxon>
        <taxon>Myxococcia</taxon>
        <taxon>Myxococcales</taxon>
        <taxon>Cystobacterineae</taxon>
        <taxon>Anaeromyxobacteraceae</taxon>
        <taxon>Anaeromyxobacter</taxon>
    </lineage>
</organism>
<dbReference type="SUPFAM" id="SSF63882">
    <property type="entry name" value="MoeA N-terminal region -like"/>
    <property type="match status" value="1"/>
</dbReference>
<dbReference type="InterPro" id="IPR008284">
    <property type="entry name" value="MoCF_biosynth_CS"/>
</dbReference>
<evidence type="ECO:0000256" key="3">
    <source>
        <dbReference type="ARBA" id="ARBA00010763"/>
    </source>
</evidence>
<evidence type="ECO:0000313" key="9">
    <source>
        <dbReference type="Proteomes" id="UP001162734"/>
    </source>
</evidence>
<dbReference type="Proteomes" id="UP001162734">
    <property type="component" value="Chromosome"/>
</dbReference>
<dbReference type="Gene3D" id="3.90.105.10">
    <property type="entry name" value="Molybdopterin biosynthesis moea protein, domain 2"/>
    <property type="match status" value="1"/>
</dbReference>
<keyword evidence="6" id="KW-0460">Magnesium</keyword>
<keyword evidence="6" id="KW-0808">Transferase</keyword>
<protein>
    <recommendedName>
        <fullName evidence="6">Molybdopterin molybdenumtransferase</fullName>
        <ecNumber evidence="6">2.10.1.1</ecNumber>
    </recommendedName>
</protein>
<keyword evidence="4 6" id="KW-0501">Molybdenum cofactor biosynthesis</keyword>
<dbReference type="Pfam" id="PF03453">
    <property type="entry name" value="MoeA_N"/>
    <property type="match status" value="1"/>
</dbReference>
<dbReference type="Gene3D" id="3.40.980.10">
    <property type="entry name" value="MoaB/Mog-like domain"/>
    <property type="match status" value="1"/>
</dbReference>
<feature type="domain" description="MoaB/Mog" evidence="7">
    <location>
        <begin position="174"/>
        <end position="304"/>
    </location>
</feature>
<dbReference type="PANTHER" id="PTHR10192">
    <property type="entry name" value="MOLYBDOPTERIN BIOSYNTHESIS PROTEIN"/>
    <property type="match status" value="1"/>
</dbReference>